<keyword evidence="3" id="KW-1185">Reference proteome</keyword>
<reference evidence="2 3" key="1">
    <citation type="submission" date="2021-06" db="EMBL/GenBank/DDBJ databases">
        <authorList>
            <person name="Palmer J.M."/>
        </authorList>
    </citation>
    <scope>NUCLEOTIDE SEQUENCE [LARGE SCALE GENOMIC DNA]</scope>
    <source>
        <strain evidence="2 3">MEX-2019</strain>
        <tissue evidence="2">Muscle</tissue>
    </source>
</reference>
<feature type="non-terminal residue" evidence="2">
    <location>
        <position position="1"/>
    </location>
</feature>
<accession>A0AAV9RJ59</accession>
<evidence type="ECO:0000313" key="3">
    <source>
        <dbReference type="Proteomes" id="UP001311232"/>
    </source>
</evidence>
<evidence type="ECO:0000256" key="1">
    <source>
        <dbReference type="SAM" id="MobiDB-lite"/>
    </source>
</evidence>
<proteinExistence type="predicted"/>
<feature type="compositionally biased region" description="Polar residues" evidence="1">
    <location>
        <begin position="149"/>
        <end position="159"/>
    </location>
</feature>
<dbReference type="EMBL" id="JAHHUM010001769">
    <property type="protein sequence ID" value="KAK5608997.1"/>
    <property type="molecule type" value="Genomic_DNA"/>
</dbReference>
<evidence type="ECO:0008006" key="4">
    <source>
        <dbReference type="Google" id="ProtNLM"/>
    </source>
</evidence>
<feature type="region of interest" description="Disordered" evidence="1">
    <location>
        <begin position="96"/>
        <end position="202"/>
    </location>
</feature>
<organism evidence="2 3">
    <name type="scientific">Crenichthys baileyi</name>
    <name type="common">White River springfish</name>
    <dbReference type="NCBI Taxonomy" id="28760"/>
    <lineage>
        <taxon>Eukaryota</taxon>
        <taxon>Metazoa</taxon>
        <taxon>Chordata</taxon>
        <taxon>Craniata</taxon>
        <taxon>Vertebrata</taxon>
        <taxon>Euteleostomi</taxon>
        <taxon>Actinopterygii</taxon>
        <taxon>Neopterygii</taxon>
        <taxon>Teleostei</taxon>
        <taxon>Neoteleostei</taxon>
        <taxon>Acanthomorphata</taxon>
        <taxon>Ovalentaria</taxon>
        <taxon>Atherinomorphae</taxon>
        <taxon>Cyprinodontiformes</taxon>
        <taxon>Goodeidae</taxon>
        <taxon>Crenichthys</taxon>
    </lineage>
</organism>
<comment type="caution">
    <text evidence="2">The sequence shown here is derived from an EMBL/GenBank/DDBJ whole genome shotgun (WGS) entry which is preliminary data.</text>
</comment>
<feature type="compositionally biased region" description="Pro residues" evidence="1">
    <location>
        <begin position="193"/>
        <end position="202"/>
    </location>
</feature>
<protein>
    <recommendedName>
        <fullName evidence="4">Ameloblastin</fullName>
    </recommendedName>
</protein>
<feature type="region of interest" description="Disordered" evidence="1">
    <location>
        <begin position="1"/>
        <end position="67"/>
    </location>
</feature>
<feature type="compositionally biased region" description="Pro residues" evidence="1">
    <location>
        <begin position="121"/>
        <end position="133"/>
    </location>
</feature>
<feature type="compositionally biased region" description="Polar residues" evidence="1">
    <location>
        <begin position="28"/>
        <end position="53"/>
    </location>
</feature>
<name>A0AAV9RJ59_9TELE</name>
<gene>
    <name evidence="2" type="ORF">CRENBAI_017406</name>
</gene>
<sequence length="202" mass="22489">DLRQVLEPPCSAPPSMGAPGGPPHNLFPTPSHNNTFPPSSLHIQNTDTNTPNIKTHENKSRTLTPTPHNTLFSQVQGQIPQRGNQNRAQEVVPFIQWWRPPKPPVHTRAGHRPNPNDPGSEPDPPSRLQPPTTPDFIQRWGQKNKENNGVHQVLTSQPTRDAPGRNRPNLPMNYKFNPINPSPPMNHKVEFPTGPPPISTQT</sequence>
<evidence type="ECO:0000313" key="2">
    <source>
        <dbReference type="EMBL" id="KAK5608997.1"/>
    </source>
</evidence>
<dbReference type="AlphaFoldDB" id="A0AAV9RJ59"/>
<dbReference type="Proteomes" id="UP001311232">
    <property type="component" value="Unassembled WGS sequence"/>
</dbReference>